<dbReference type="AlphaFoldDB" id="A0A1H9YSS3"/>
<dbReference type="InterPro" id="IPR027275">
    <property type="entry name" value="PRC-brl_dom"/>
</dbReference>
<dbReference type="Proteomes" id="UP000199568">
    <property type="component" value="Unassembled WGS sequence"/>
</dbReference>
<reference evidence="2 3" key="1">
    <citation type="submission" date="2016-10" db="EMBL/GenBank/DDBJ databases">
        <authorList>
            <person name="de Groot N.N."/>
        </authorList>
    </citation>
    <scope>NUCLEOTIDE SEQUENCE [LARGE SCALE GENOMIC DNA]</scope>
    <source>
        <strain evidence="2 3">DSM 18979</strain>
    </source>
</reference>
<dbReference type="InterPro" id="IPR011033">
    <property type="entry name" value="PRC_barrel-like_sf"/>
</dbReference>
<evidence type="ECO:0000259" key="1">
    <source>
        <dbReference type="Pfam" id="PF05239"/>
    </source>
</evidence>
<gene>
    <name evidence="2" type="ORF">SAMN05660297_00388</name>
</gene>
<organism evidence="2 3">
    <name type="scientific">Natronincola peptidivorans</name>
    <dbReference type="NCBI Taxonomy" id="426128"/>
    <lineage>
        <taxon>Bacteria</taxon>
        <taxon>Bacillati</taxon>
        <taxon>Bacillota</taxon>
        <taxon>Clostridia</taxon>
        <taxon>Peptostreptococcales</taxon>
        <taxon>Natronincolaceae</taxon>
        <taxon>Natronincola</taxon>
    </lineage>
</organism>
<feature type="domain" description="PRC-barrel" evidence="1">
    <location>
        <begin position="94"/>
        <end position="157"/>
    </location>
</feature>
<dbReference type="EMBL" id="FOHU01000001">
    <property type="protein sequence ID" value="SES72177.1"/>
    <property type="molecule type" value="Genomic_DNA"/>
</dbReference>
<dbReference type="RefSeq" id="WP_090438449.1">
    <property type="nucleotide sequence ID" value="NZ_FOHU01000001.1"/>
</dbReference>
<evidence type="ECO:0000313" key="2">
    <source>
        <dbReference type="EMBL" id="SES72177.1"/>
    </source>
</evidence>
<accession>A0A1H9YSS3</accession>
<sequence>MIKRSELIGLGISNEKSILQNHYIKDIIYGKKKLKVLGLIVGVYGFSNKHHKVIPYHKIRNISDEGIKILSEKDMITPHQIPEIEEALQRPVKVIDFSIYDYENNLIGIIKDTIIEIKSGKVLALVISEGVLDDIIKGYSVLPIDYSSQFHEDHLRVNKEMIKSISPQGGGLQKLLGIDKLN</sequence>
<dbReference type="STRING" id="426128.SAMN05660297_00388"/>
<dbReference type="Pfam" id="PF05239">
    <property type="entry name" value="PRC"/>
    <property type="match status" value="1"/>
</dbReference>
<evidence type="ECO:0000313" key="3">
    <source>
        <dbReference type="Proteomes" id="UP000199568"/>
    </source>
</evidence>
<dbReference type="OrthoDB" id="1707618at2"/>
<protein>
    <submittedName>
        <fullName evidence="2">Uncharacterized protein YrrD, contains PRC-barrel domain</fullName>
    </submittedName>
</protein>
<dbReference type="SUPFAM" id="SSF50346">
    <property type="entry name" value="PRC-barrel domain"/>
    <property type="match status" value="1"/>
</dbReference>
<proteinExistence type="predicted"/>
<keyword evidence="3" id="KW-1185">Reference proteome</keyword>
<name>A0A1H9YSS3_9FIRM</name>